<feature type="domain" description="Carbohydrate kinase FGGY C-terminal" evidence="4">
    <location>
        <begin position="297"/>
        <end position="490"/>
    </location>
</feature>
<evidence type="ECO:0000313" key="5">
    <source>
        <dbReference type="EMBL" id="QDT94841.1"/>
    </source>
</evidence>
<evidence type="ECO:0000256" key="1">
    <source>
        <dbReference type="ARBA" id="ARBA00022679"/>
    </source>
</evidence>
<evidence type="ECO:0000256" key="2">
    <source>
        <dbReference type="ARBA" id="ARBA00022777"/>
    </source>
</evidence>
<dbReference type="GO" id="GO:0019150">
    <property type="term" value="F:D-ribulokinase activity"/>
    <property type="evidence" value="ECO:0007669"/>
    <property type="project" value="TreeGrafter"/>
</dbReference>
<dbReference type="EMBL" id="CP037920">
    <property type="protein sequence ID" value="QDT94841.1"/>
    <property type="molecule type" value="Genomic_DNA"/>
</dbReference>
<dbReference type="InterPro" id="IPR043129">
    <property type="entry name" value="ATPase_NBD"/>
</dbReference>
<dbReference type="GO" id="GO:0019321">
    <property type="term" value="P:pentose metabolic process"/>
    <property type="evidence" value="ECO:0007669"/>
    <property type="project" value="TreeGrafter"/>
</dbReference>
<keyword evidence="1 5" id="KW-0808">Transferase</keyword>
<evidence type="ECO:0000259" key="3">
    <source>
        <dbReference type="Pfam" id="PF00370"/>
    </source>
</evidence>
<sequence>MLFWSSTGTSQMDEAILAIDCGTSGIKSTLLVKNRSNDTIIPLPSIKTQIPTTAGASRLVREWEPENFLGHISDHIFEEVIRADKEQVQIVAIAPTTTTSSLLAIKNNRICQLPKPMRWDDRQALEEAALLEDFRKSAKTCEWMNPISADSGIAKAVFLLRTHHKQLQDENLFVLEQWSFLNWWLSRNIIQSESIVSRKWGYSRMMPWNKTFTNLITKELQQYLKVMTPKNLDILSWLKNKMLIGNITSAGDDIGTIYYRVSTAFGLPNNVRIFSVPYDACAQVIGLGLLNRTNNIAVALGTSLGVTATVKNSKRLKVTPAGPIPDTPIPGMQMLFDGFASCGSAIEYVFEQHNILDLNGKPDLKFVDEAIGRIKPGANGFEMLPLINGGRRTLPDDPSEDGGKYSGFRIGIGNDEYVKGLFEAFGYLVRTIIEDFEKVSDVAFDTILAGGGPAKSKQFMQLLSNITNRNVSVNDFADSSLVGCGICAAAGLRWFDSVEEASKKMQQSGMTFKPQQHVIETYNELYAKYSQRFKKHLRWNI</sequence>
<proteinExistence type="predicted"/>
<gene>
    <name evidence="5" type="primary">araB_1</name>
    <name evidence="5" type="ORF">V144x_02730</name>
</gene>
<evidence type="ECO:0000259" key="4">
    <source>
        <dbReference type="Pfam" id="PF02782"/>
    </source>
</evidence>
<dbReference type="Gene3D" id="3.30.420.40">
    <property type="match status" value="2"/>
</dbReference>
<dbReference type="AlphaFoldDB" id="A0A517VPA0"/>
<dbReference type="Proteomes" id="UP000318704">
    <property type="component" value="Chromosome"/>
</dbReference>
<dbReference type="PANTHER" id="PTHR43435">
    <property type="entry name" value="RIBULOKINASE"/>
    <property type="match status" value="1"/>
</dbReference>
<dbReference type="EC" id="2.7.1.16" evidence="5"/>
<dbReference type="Pfam" id="PF00370">
    <property type="entry name" value="FGGY_N"/>
    <property type="match status" value="1"/>
</dbReference>
<dbReference type="InterPro" id="IPR018485">
    <property type="entry name" value="FGGY_C"/>
</dbReference>
<dbReference type="Pfam" id="PF02782">
    <property type="entry name" value="FGGY_C"/>
    <property type="match status" value="1"/>
</dbReference>
<name>A0A517VPA0_9PLAN</name>
<dbReference type="KEGG" id="gaw:V144x_02730"/>
<accession>A0A517VPA0</accession>
<dbReference type="PANTHER" id="PTHR43435:SF4">
    <property type="entry name" value="FGGY CARBOHYDRATE KINASE DOMAIN-CONTAINING PROTEIN"/>
    <property type="match status" value="1"/>
</dbReference>
<dbReference type="SUPFAM" id="SSF53067">
    <property type="entry name" value="Actin-like ATPase domain"/>
    <property type="match status" value="2"/>
</dbReference>
<keyword evidence="2 5" id="KW-0418">Kinase</keyword>
<protein>
    <submittedName>
        <fullName evidence="5">Ribulokinase</fullName>
        <ecNumber evidence="5">2.7.1.16</ecNumber>
    </submittedName>
</protein>
<reference evidence="5 6" key="1">
    <citation type="submission" date="2019-03" db="EMBL/GenBank/DDBJ databases">
        <title>Deep-cultivation of Planctomycetes and their phenomic and genomic characterization uncovers novel biology.</title>
        <authorList>
            <person name="Wiegand S."/>
            <person name="Jogler M."/>
            <person name="Boedeker C."/>
            <person name="Pinto D."/>
            <person name="Vollmers J."/>
            <person name="Rivas-Marin E."/>
            <person name="Kohn T."/>
            <person name="Peeters S.H."/>
            <person name="Heuer A."/>
            <person name="Rast P."/>
            <person name="Oberbeckmann S."/>
            <person name="Bunk B."/>
            <person name="Jeske O."/>
            <person name="Meyerdierks A."/>
            <person name="Storesund J.E."/>
            <person name="Kallscheuer N."/>
            <person name="Luecker S."/>
            <person name="Lage O.M."/>
            <person name="Pohl T."/>
            <person name="Merkel B.J."/>
            <person name="Hornburger P."/>
            <person name="Mueller R.-W."/>
            <person name="Bruemmer F."/>
            <person name="Labrenz M."/>
            <person name="Spormann A.M."/>
            <person name="Op den Camp H."/>
            <person name="Overmann J."/>
            <person name="Amann R."/>
            <person name="Jetten M.S.M."/>
            <person name="Mascher T."/>
            <person name="Medema M.H."/>
            <person name="Devos D.P."/>
            <person name="Kaster A.-K."/>
            <person name="Ovreas L."/>
            <person name="Rohde M."/>
            <person name="Galperin M.Y."/>
            <person name="Jogler C."/>
        </authorList>
    </citation>
    <scope>NUCLEOTIDE SEQUENCE [LARGE SCALE GENOMIC DNA]</scope>
    <source>
        <strain evidence="5 6">V144</strain>
    </source>
</reference>
<dbReference type="GO" id="GO:0008741">
    <property type="term" value="F:ribulokinase activity"/>
    <property type="evidence" value="ECO:0007669"/>
    <property type="project" value="UniProtKB-EC"/>
</dbReference>
<organism evidence="5 6">
    <name type="scientific">Gimesia aquarii</name>
    <dbReference type="NCBI Taxonomy" id="2527964"/>
    <lineage>
        <taxon>Bacteria</taxon>
        <taxon>Pseudomonadati</taxon>
        <taxon>Planctomycetota</taxon>
        <taxon>Planctomycetia</taxon>
        <taxon>Planctomycetales</taxon>
        <taxon>Planctomycetaceae</taxon>
        <taxon>Gimesia</taxon>
    </lineage>
</organism>
<dbReference type="GO" id="GO:0005737">
    <property type="term" value="C:cytoplasm"/>
    <property type="evidence" value="ECO:0007669"/>
    <property type="project" value="TreeGrafter"/>
</dbReference>
<feature type="domain" description="Carbohydrate kinase FGGY N-terminal" evidence="3">
    <location>
        <begin position="16"/>
        <end position="286"/>
    </location>
</feature>
<evidence type="ECO:0000313" key="6">
    <source>
        <dbReference type="Proteomes" id="UP000318704"/>
    </source>
</evidence>
<dbReference type="InterPro" id="IPR018484">
    <property type="entry name" value="FGGY_N"/>
</dbReference>